<dbReference type="InterPro" id="IPR019365">
    <property type="entry name" value="TVP18/Ca-channel_flower"/>
</dbReference>
<comment type="function">
    <text evidence="1">Golgi membrane protein involved in vesicular trafficking.</text>
</comment>
<evidence type="ECO:0000256" key="4">
    <source>
        <dbReference type="ARBA" id="ARBA00013563"/>
    </source>
</evidence>
<evidence type="ECO:0000313" key="11">
    <source>
        <dbReference type="EMBL" id="KAF6015863.1"/>
    </source>
</evidence>
<dbReference type="GeneID" id="64575147"/>
<comment type="subcellular location">
    <subcellularLocation>
        <location evidence="2">Golgi apparatus membrane</location>
        <topology evidence="2">Multi-pass membrane protein</topology>
    </subcellularLocation>
</comment>
<evidence type="ECO:0000313" key="12">
    <source>
        <dbReference type="EMBL" id="QOU23032.1"/>
    </source>
</evidence>
<dbReference type="Pfam" id="PF10233">
    <property type="entry name" value="Cg6151-P"/>
    <property type="match status" value="1"/>
</dbReference>
<evidence type="ECO:0000256" key="8">
    <source>
        <dbReference type="ARBA" id="ARBA00023034"/>
    </source>
</evidence>
<evidence type="ECO:0000256" key="5">
    <source>
        <dbReference type="ARBA" id="ARBA00020655"/>
    </source>
</evidence>
<evidence type="ECO:0000256" key="6">
    <source>
        <dbReference type="ARBA" id="ARBA00022692"/>
    </source>
</evidence>
<sequence>MALTDYIKFSGFKADLQSRNFSIYGQWLGIFMIFISIALGIANLFHANVVIVFAILAIVQGVLLAFVEIPFLMKIFRVPDKFISLVQSLDSNLARTLFYIVYAVIQYLSLLCKSTSLLALAILFTVDAVFYGLATVMKQEFHKSNVVASVDVTDMPVDAQIRDAL</sequence>
<evidence type="ECO:0000313" key="13">
    <source>
        <dbReference type="Proteomes" id="UP000568158"/>
    </source>
</evidence>
<dbReference type="Proteomes" id="UP000568158">
    <property type="component" value="Unassembled WGS sequence"/>
</dbReference>
<dbReference type="OrthoDB" id="5591789at2759"/>
<dbReference type="KEGG" id="bbrx:BRETT_003223"/>
<dbReference type="GO" id="GO:0016192">
    <property type="term" value="P:vesicle-mediated transport"/>
    <property type="evidence" value="ECO:0007669"/>
    <property type="project" value="TreeGrafter"/>
</dbReference>
<proteinExistence type="inferred from homology"/>
<keyword evidence="9 10" id="KW-0472">Membrane</keyword>
<comment type="similarity">
    <text evidence="3">Belongs to the TVP18 family.</text>
</comment>
<gene>
    <name evidence="12" type="ORF">BRETT_003223</name>
    <name evidence="11" type="ORF">HII12_000426</name>
</gene>
<keyword evidence="7 10" id="KW-1133">Transmembrane helix</keyword>
<dbReference type="PANTHER" id="PTHR13314:SF2">
    <property type="entry name" value="CALCIUM CHANNEL FLOWER HOMOLOG"/>
    <property type="match status" value="1"/>
</dbReference>
<feature type="transmembrane region" description="Helical" evidence="10">
    <location>
        <begin position="21"/>
        <end position="45"/>
    </location>
</feature>
<keyword evidence="8" id="KW-0333">Golgi apparatus</keyword>
<organism evidence="11 13">
    <name type="scientific">Dekkera bruxellensis</name>
    <name type="common">Brettanomyces custersii</name>
    <dbReference type="NCBI Taxonomy" id="5007"/>
    <lineage>
        <taxon>Eukaryota</taxon>
        <taxon>Fungi</taxon>
        <taxon>Dikarya</taxon>
        <taxon>Ascomycota</taxon>
        <taxon>Saccharomycotina</taxon>
        <taxon>Pichiomycetes</taxon>
        <taxon>Pichiales</taxon>
        <taxon>Pichiaceae</taxon>
        <taxon>Brettanomyces</taxon>
    </lineage>
</organism>
<dbReference type="SMART" id="SM01077">
    <property type="entry name" value="Cg6151-P"/>
    <property type="match status" value="1"/>
</dbReference>
<dbReference type="AlphaFoldDB" id="A0A8H6EZ86"/>
<evidence type="ECO:0000256" key="3">
    <source>
        <dbReference type="ARBA" id="ARBA00005738"/>
    </source>
</evidence>
<keyword evidence="6 10" id="KW-0812">Transmembrane</keyword>
<evidence type="ECO:0000256" key="9">
    <source>
        <dbReference type="ARBA" id="ARBA00023136"/>
    </source>
</evidence>
<name>A0A8H6EZ86_DEKBR</name>
<evidence type="ECO:0000256" key="1">
    <source>
        <dbReference type="ARBA" id="ARBA00003246"/>
    </source>
</evidence>
<dbReference type="Proteomes" id="UP000663131">
    <property type="component" value="Chromosome 9"/>
</dbReference>
<feature type="transmembrane region" description="Helical" evidence="10">
    <location>
        <begin position="51"/>
        <end position="72"/>
    </location>
</feature>
<evidence type="ECO:0000256" key="2">
    <source>
        <dbReference type="ARBA" id="ARBA00004653"/>
    </source>
</evidence>
<dbReference type="GO" id="GO:0000139">
    <property type="term" value="C:Golgi membrane"/>
    <property type="evidence" value="ECO:0007669"/>
    <property type="project" value="UniProtKB-SubCell"/>
</dbReference>
<dbReference type="OMA" id="IYAQWLG"/>
<dbReference type="EMBL" id="CP063137">
    <property type="protein sequence ID" value="QOU23032.1"/>
    <property type="molecule type" value="Genomic_DNA"/>
</dbReference>
<reference evidence="11 13" key="1">
    <citation type="journal article" date="2020" name="Appl. Microbiol. Biotechnol.">
        <title>Targeted gene deletion in Brettanomyces bruxellensis with an expression-free CRISPR-Cas9 system.</title>
        <authorList>
            <person name="Varela C."/>
            <person name="Bartel C."/>
            <person name="Onetto C."/>
            <person name="Borneman A."/>
        </authorList>
    </citation>
    <scope>NUCLEOTIDE SEQUENCE [LARGE SCALE GENOMIC DNA]</scope>
    <source>
        <strain evidence="11 13">AWRI1613</strain>
    </source>
</reference>
<dbReference type="RefSeq" id="XP_041139525.1">
    <property type="nucleotide sequence ID" value="XM_041281734.1"/>
</dbReference>
<dbReference type="PANTHER" id="PTHR13314">
    <property type="entry name" value="CALCIUM CHANNEL FLOWER HOMOLOG"/>
    <property type="match status" value="1"/>
</dbReference>
<dbReference type="EMBL" id="JABCYN010000005">
    <property type="protein sequence ID" value="KAF6015863.1"/>
    <property type="molecule type" value="Genomic_DNA"/>
</dbReference>
<feature type="transmembrane region" description="Helical" evidence="10">
    <location>
        <begin position="93"/>
        <end position="110"/>
    </location>
</feature>
<reference evidence="12" key="2">
    <citation type="submission" date="2020-10" db="EMBL/GenBank/DDBJ databases">
        <authorList>
            <person name="Palmer J.M."/>
        </authorList>
    </citation>
    <scope>NUCLEOTIDE SEQUENCE</scope>
    <source>
        <strain evidence="12">UCD 2041</strain>
    </source>
</reference>
<reference evidence="12" key="3">
    <citation type="journal article" name="BMC Genomics">
        <title>New genome assemblies reveal patterns of domestication and adaptation across Brettanomyces (Dekkera) species.</title>
        <authorList>
            <person name="Roach M.J."/>
            <person name="Borneman A.R."/>
        </authorList>
    </citation>
    <scope>NUCLEOTIDE SEQUENCE</scope>
    <source>
        <strain evidence="12">UCD 2041</strain>
    </source>
</reference>
<accession>A0A8H6EZ86</accession>
<protein>
    <recommendedName>
        <fullName evidence="4">Golgi apparatus membrane protein TVP18</fullName>
    </recommendedName>
    <alternativeName>
        <fullName evidence="5">Golgi apparatus membrane protein tvp18</fullName>
    </alternativeName>
</protein>
<evidence type="ECO:0000256" key="10">
    <source>
        <dbReference type="SAM" id="Phobius"/>
    </source>
</evidence>
<feature type="transmembrane region" description="Helical" evidence="10">
    <location>
        <begin position="116"/>
        <end position="134"/>
    </location>
</feature>
<evidence type="ECO:0000256" key="7">
    <source>
        <dbReference type="ARBA" id="ARBA00022989"/>
    </source>
</evidence>